<feature type="binding site" evidence="14">
    <location>
        <position position="397"/>
    </location>
    <ligand>
        <name>ATP</name>
        <dbReference type="ChEBI" id="CHEBI:30616"/>
    </ligand>
</feature>
<dbReference type="HAMAP" id="MF_00407">
    <property type="entry name" value="DNA_ligase"/>
    <property type="match status" value="1"/>
</dbReference>
<keyword evidence="2 14" id="KW-0132">Cell division</keyword>
<evidence type="ECO:0000256" key="2">
    <source>
        <dbReference type="ARBA" id="ARBA00022618"/>
    </source>
</evidence>
<dbReference type="InterPro" id="IPR012308">
    <property type="entry name" value="DNA_ligase_ATP-dep_N"/>
</dbReference>
<comment type="function">
    <text evidence="13 14">DNA ligase that seals nicks in double-stranded DNA during DNA replication, DNA recombination and DNA repair.</text>
</comment>
<evidence type="ECO:0000313" key="18">
    <source>
        <dbReference type="EMBL" id="PRP93579.1"/>
    </source>
</evidence>
<comment type="catalytic activity">
    <reaction evidence="12 14 15">
        <text>ATP + (deoxyribonucleotide)n-3'-hydroxyl + 5'-phospho-(deoxyribonucleotide)m = (deoxyribonucleotide)n+m + AMP + diphosphate.</text>
        <dbReference type="EC" id="6.5.1.1"/>
    </reaction>
</comment>
<keyword evidence="8 14" id="KW-0460">Magnesium</keyword>
<dbReference type="InterPro" id="IPR012310">
    <property type="entry name" value="DNA_ligase_ATP-dep_cent"/>
</dbReference>
<feature type="domain" description="ATP-dependent DNA ligase family profile" evidence="17">
    <location>
        <begin position="307"/>
        <end position="431"/>
    </location>
</feature>
<gene>
    <name evidence="14" type="primary">lig</name>
    <name evidence="18" type="ORF">ENSA7_80070</name>
</gene>
<feature type="binding site" evidence="14">
    <location>
        <position position="319"/>
    </location>
    <ligand>
        <name>ATP</name>
        <dbReference type="ChEBI" id="CHEBI:30616"/>
    </ligand>
</feature>
<dbReference type="SUPFAM" id="SSF117018">
    <property type="entry name" value="ATP-dependent DNA ligase DNA-binding domain"/>
    <property type="match status" value="1"/>
</dbReference>
<dbReference type="PROSITE" id="PS00697">
    <property type="entry name" value="DNA_LIGASE_A1"/>
    <property type="match status" value="1"/>
</dbReference>
<dbReference type="GO" id="GO:0006310">
    <property type="term" value="P:DNA recombination"/>
    <property type="evidence" value="ECO:0007669"/>
    <property type="project" value="UniProtKB-UniRule"/>
</dbReference>
<evidence type="ECO:0000313" key="19">
    <source>
        <dbReference type="Proteomes" id="UP000238823"/>
    </source>
</evidence>
<dbReference type="InterPro" id="IPR016059">
    <property type="entry name" value="DNA_ligase_ATP-dep_CS"/>
</dbReference>
<evidence type="ECO:0000256" key="11">
    <source>
        <dbReference type="ARBA" id="ARBA00023306"/>
    </source>
</evidence>
<dbReference type="InterPro" id="IPR000977">
    <property type="entry name" value="DNA_ligase_ATP-dep"/>
</dbReference>
<comment type="caution">
    <text evidence="18">The sequence shown here is derived from an EMBL/GenBank/DDBJ whole genome shotgun (WGS) entry which is preliminary data.</text>
</comment>
<dbReference type="InterPro" id="IPR036599">
    <property type="entry name" value="DNA_ligase_N_sf"/>
</dbReference>
<evidence type="ECO:0000256" key="16">
    <source>
        <dbReference type="RuleBase" id="RU004196"/>
    </source>
</evidence>
<dbReference type="Gene3D" id="3.30.470.30">
    <property type="entry name" value="DNA ligase/mRNA capping enzyme"/>
    <property type="match status" value="1"/>
</dbReference>
<dbReference type="GO" id="GO:0071897">
    <property type="term" value="P:DNA biosynthetic process"/>
    <property type="evidence" value="ECO:0007669"/>
    <property type="project" value="InterPro"/>
</dbReference>
<dbReference type="FunFam" id="2.40.50.140:FF:000163">
    <property type="entry name" value="Probable DNA ligase"/>
    <property type="match status" value="1"/>
</dbReference>
<dbReference type="CDD" id="cd07901">
    <property type="entry name" value="Adenylation_DNA_ligase_Arch_LigB"/>
    <property type="match status" value="1"/>
</dbReference>
<dbReference type="Proteomes" id="UP000238823">
    <property type="component" value="Unassembled WGS sequence"/>
</dbReference>
<dbReference type="AlphaFoldDB" id="A0A2S9XL28"/>
<protein>
    <recommendedName>
        <fullName evidence="14">Probable DNA ligase</fullName>
        <ecNumber evidence="14">6.5.1.1</ecNumber>
    </recommendedName>
    <alternativeName>
        <fullName evidence="14">Polydeoxyribonucleotide synthase [ATP]</fullName>
    </alternativeName>
</protein>
<feature type="binding site" evidence="14">
    <location>
        <position position="391"/>
    </location>
    <ligand>
        <name>ATP</name>
        <dbReference type="ChEBI" id="CHEBI:30616"/>
    </ligand>
</feature>
<dbReference type="Pfam" id="PF04679">
    <property type="entry name" value="DNA_ligase_A_C"/>
    <property type="match status" value="1"/>
</dbReference>
<dbReference type="PROSITE" id="PS50160">
    <property type="entry name" value="DNA_LIGASE_A3"/>
    <property type="match status" value="1"/>
</dbReference>
<keyword evidence="10 14" id="KW-0234">DNA repair</keyword>
<comment type="cofactor">
    <cofactor evidence="14">
        <name>Mg(2+)</name>
        <dbReference type="ChEBI" id="CHEBI:18420"/>
    </cofactor>
</comment>
<keyword evidence="7 14" id="KW-0067">ATP-binding</keyword>
<dbReference type="Gene3D" id="1.10.3260.10">
    <property type="entry name" value="DNA ligase, ATP-dependent, N-terminal domain"/>
    <property type="match status" value="1"/>
</dbReference>
<dbReference type="GO" id="GO:0006260">
    <property type="term" value="P:DNA replication"/>
    <property type="evidence" value="ECO:0007669"/>
    <property type="project" value="UniProtKB-UniRule"/>
</dbReference>
<keyword evidence="1 14" id="KW-0436">Ligase</keyword>
<evidence type="ECO:0000256" key="1">
    <source>
        <dbReference type="ARBA" id="ARBA00022598"/>
    </source>
</evidence>
<dbReference type="CDD" id="cd07972">
    <property type="entry name" value="OBF_DNA_ligase_Arch_LigB"/>
    <property type="match status" value="1"/>
</dbReference>
<dbReference type="GO" id="GO:0046872">
    <property type="term" value="F:metal ion binding"/>
    <property type="evidence" value="ECO:0007669"/>
    <property type="project" value="UniProtKB-KW"/>
</dbReference>
<dbReference type="InterPro" id="IPR012340">
    <property type="entry name" value="NA-bd_OB-fold"/>
</dbReference>
<feature type="binding site" evidence="14">
    <location>
        <position position="228"/>
    </location>
    <ligand>
        <name>ATP</name>
        <dbReference type="ChEBI" id="CHEBI:30616"/>
    </ligand>
</feature>
<feature type="active site" description="N6-AMP-lysine intermediate" evidence="14">
    <location>
        <position position="230"/>
    </location>
</feature>
<dbReference type="EMBL" id="PVNL01000147">
    <property type="protein sequence ID" value="PRP93579.1"/>
    <property type="molecule type" value="Genomic_DNA"/>
</dbReference>
<dbReference type="GO" id="GO:0006281">
    <property type="term" value="P:DNA repair"/>
    <property type="evidence" value="ECO:0007669"/>
    <property type="project" value="UniProtKB-UniRule"/>
</dbReference>
<sequence length="530" mass="57574">MRGAKSVTDATALDLAAVLLRDLSETSGRVRDTRARKKKIALLADLLRKASLEELPVAVAMLAGAPRQGKIGIGYAVVGRVREACPAASSPTLSVMELDGALSNIASMSGSGSASQREVALGALLSRATADEQEFIVRLLLGEIRQGALEAILVEVIAEATETDKMLVRRAVMLSGDLGRVAVGAKRGGDPELSRFSLQLFRPVQPMLAQPAESVSAALSELGDASLEYKLDGARVQVHKDNERVEVYTRNLNIVTPAVPEIVEAALAMPVRAAIFDGEAIALRDDGSPHPFQVTMRRFGRRLDVDSMRQALPLTVRLFDCLRIDDDTLIDDSSLRRWSALESTAPLDLLVPRIVVSTVQEARDFMARALDEGHEGVMAKALNAPYEAGKRGRGWRKLKTAHTLDLVVIGVEWGSGRREGWLSNLHLAARDEKTGSFVMLGKTFKGLTDELLKWQTEALLAREIGREGHVVHVRPELVVEIAFNDVQASPHYPAGMALRFARVKRYREDKSAAEADTLDAVRAIFAMTAG</sequence>
<keyword evidence="9 14" id="KW-0233">DNA recombination</keyword>
<evidence type="ECO:0000256" key="3">
    <source>
        <dbReference type="ARBA" id="ARBA00022705"/>
    </source>
</evidence>
<evidence type="ECO:0000256" key="13">
    <source>
        <dbReference type="ARBA" id="ARBA00054532"/>
    </source>
</evidence>
<comment type="similarity">
    <text evidence="14 16">Belongs to the ATP-dependent DNA ligase family.</text>
</comment>
<evidence type="ECO:0000256" key="5">
    <source>
        <dbReference type="ARBA" id="ARBA00022741"/>
    </source>
</evidence>
<evidence type="ECO:0000256" key="9">
    <source>
        <dbReference type="ARBA" id="ARBA00023172"/>
    </source>
</evidence>
<dbReference type="InterPro" id="IPR012309">
    <property type="entry name" value="DNA_ligase_ATP-dep_C"/>
</dbReference>
<dbReference type="GO" id="GO:0005524">
    <property type="term" value="F:ATP binding"/>
    <property type="evidence" value="ECO:0007669"/>
    <property type="project" value="UniProtKB-UniRule"/>
</dbReference>
<dbReference type="SUPFAM" id="SSF56091">
    <property type="entry name" value="DNA ligase/mRNA capping enzyme, catalytic domain"/>
    <property type="match status" value="1"/>
</dbReference>
<dbReference type="InterPro" id="IPR050191">
    <property type="entry name" value="ATP-dep_DNA_ligase"/>
</dbReference>
<dbReference type="Pfam" id="PF04675">
    <property type="entry name" value="DNA_ligase_A_N"/>
    <property type="match status" value="1"/>
</dbReference>
<feature type="binding site" evidence="14">
    <location>
        <position position="279"/>
    </location>
    <ligand>
        <name>ATP</name>
        <dbReference type="ChEBI" id="CHEBI:30616"/>
    </ligand>
</feature>
<keyword evidence="4 14" id="KW-0479">Metal-binding</keyword>
<keyword evidence="3 14" id="KW-0235">DNA replication</keyword>
<dbReference type="InterPro" id="IPR022865">
    <property type="entry name" value="DNA_ligae_ATP-dep_bac/arc"/>
</dbReference>
<dbReference type="GO" id="GO:0003677">
    <property type="term" value="F:DNA binding"/>
    <property type="evidence" value="ECO:0007669"/>
    <property type="project" value="InterPro"/>
</dbReference>
<dbReference type="Gene3D" id="2.40.50.140">
    <property type="entry name" value="Nucleic acid-binding proteins"/>
    <property type="match status" value="1"/>
</dbReference>
<dbReference type="NCBIfam" id="TIGR00574">
    <property type="entry name" value="dnl1"/>
    <property type="match status" value="1"/>
</dbReference>
<evidence type="ECO:0000256" key="7">
    <source>
        <dbReference type="ARBA" id="ARBA00022840"/>
    </source>
</evidence>
<dbReference type="GO" id="GO:0003910">
    <property type="term" value="F:DNA ligase (ATP) activity"/>
    <property type="evidence" value="ECO:0007669"/>
    <property type="project" value="UniProtKB-UniRule"/>
</dbReference>
<keyword evidence="11 14" id="KW-0131">Cell cycle</keyword>
<dbReference type="PANTHER" id="PTHR45674">
    <property type="entry name" value="DNA LIGASE 1/3 FAMILY MEMBER"/>
    <property type="match status" value="1"/>
</dbReference>
<evidence type="ECO:0000256" key="8">
    <source>
        <dbReference type="ARBA" id="ARBA00022842"/>
    </source>
</evidence>
<dbReference type="Pfam" id="PF01068">
    <property type="entry name" value="DNA_ligase_A_M"/>
    <property type="match status" value="1"/>
</dbReference>
<dbReference type="EC" id="6.5.1.1" evidence="14"/>
<keyword evidence="6 14" id="KW-0227">DNA damage</keyword>
<keyword evidence="5 14" id="KW-0547">Nucleotide-binding</keyword>
<evidence type="ECO:0000256" key="10">
    <source>
        <dbReference type="ARBA" id="ARBA00023204"/>
    </source>
</evidence>
<feature type="binding site" evidence="14">
    <location>
        <position position="235"/>
    </location>
    <ligand>
        <name>ATP</name>
        <dbReference type="ChEBI" id="CHEBI:30616"/>
    </ligand>
</feature>
<dbReference type="SUPFAM" id="SSF50249">
    <property type="entry name" value="Nucleic acid-binding proteins"/>
    <property type="match status" value="1"/>
</dbReference>
<evidence type="ECO:0000256" key="14">
    <source>
        <dbReference type="HAMAP-Rule" id="MF_00407"/>
    </source>
</evidence>
<feature type="binding site" evidence="14">
    <location>
        <position position="250"/>
    </location>
    <ligand>
        <name>ATP</name>
        <dbReference type="ChEBI" id="CHEBI:30616"/>
    </ligand>
</feature>
<name>A0A2S9XL28_9BACT</name>
<evidence type="ECO:0000256" key="6">
    <source>
        <dbReference type="ARBA" id="ARBA00022763"/>
    </source>
</evidence>
<dbReference type="PANTHER" id="PTHR45674:SF13">
    <property type="entry name" value="DNA LIGASE-RELATED"/>
    <property type="match status" value="1"/>
</dbReference>
<dbReference type="PROSITE" id="PS00333">
    <property type="entry name" value="DNA_LIGASE_A2"/>
    <property type="match status" value="1"/>
</dbReference>
<dbReference type="GO" id="GO:0051301">
    <property type="term" value="P:cell division"/>
    <property type="evidence" value="ECO:0007669"/>
    <property type="project" value="UniProtKB-KW"/>
</dbReference>
<evidence type="ECO:0000259" key="17">
    <source>
        <dbReference type="PROSITE" id="PS50160"/>
    </source>
</evidence>
<evidence type="ECO:0000256" key="15">
    <source>
        <dbReference type="RuleBase" id="RU000617"/>
    </source>
</evidence>
<evidence type="ECO:0000256" key="12">
    <source>
        <dbReference type="ARBA" id="ARBA00034003"/>
    </source>
</evidence>
<accession>A0A2S9XL28</accession>
<dbReference type="NCBIfam" id="NF002868">
    <property type="entry name" value="PRK03180.1"/>
    <property type="match status" value="1"/>
</dbReference>
<proteinExistence type="inferred from homology"/>
<evidence type="ECO:0000256" key="4">
    <source>
        <dbReference type="ARBA" id="ARBA00022723"/>
    </source>
</evidence>
<organism evidence="18 19">
    <name type="scientific">Enhygromyxa salina</name>
    <dbReference type="NCBI Taxonomy" id="215803"/>
    <lineage>
        <taxon>Bacteria</taxon>
        <taxon>Pseudomonadati</taxon>
        <taxon>Myxococcota</taxon>
        <taxon>Polyangia</taxon>
        <taxon>Nannocystales</taxon>
        <taxon>Nannocystaceae</taxon>
        <taxon>Enhygromyxa</taxon>
    </lineage>
</organism>
<reference evidence="18 19" key="1">
    <citation type="submission" date="2018-03" db="EMBL/GenBank/DDBJ databases">
        <title>Draft Genome Sequences of the Obligatory Marine Myxobacteria Enhygromyxa salina SWB007.</title>
        <authorList>
            <person name="Poehlein A."/>
            <person name="Moghaddam J.A."/>
            <person name="Harms H."/>
            <person name="Alanjari M."/>
            <person name="Koenig G.M."/>
            <person name="Daniel R."/>
            <person name="Schaeberle T.F."/>
        </authorList>
    </citation>
    <scope>NUCLEOTIDE SEQUENCE [LARGE SCALE GENOMIC DNA]</scope>
    <source>
        <strain evidence="18 19">SWB007</strain>
    </source>
</reference>